<dbReference type="AlphaFoldDB" id="A0A8H7XMH1"/>
<gene>
    <name evidence="1" type="ORF">JR316_012857</name>
</gene>
<comment type="caution">
    <text evidence="1">The sequence shown here is derived from an EMBL/GenBank/DDBJ whole genome shotgun (WGS) entry which is preliminary data.</text>
</comment>
<evidence type="ECO:0000313" key="1">
    <source>
        <dbReference type="EMBL" id="KAG5162194.1"/>
    </source>
</evidence>
<sequence>MHATSSQIMQYPMCSGNELRRISSDYVERLAARSEILNDVVDQFLTTALTQREYTRSVAYTIVLMLNSFHKQNPNKNLGKALWQKFCGDVVSYFENYDWKNANEGNGNDPETGLVSIDALALCALVGDLTSLKLISYHRFKNMTRLLVRQVETCLHVECIHTLFSHAAARATPEIHPVFLFECIRTVKKRISHATGPIHRFPEEVINFETFVRHHLIKRQAAEFPSFHDKRLNLEDALMASCANLSVWRCFGLVNEVQQYHE</sequence>
<organism evidence="1">
    <name type="scientific">Psilocybe cubensis</name>
    <name type="common">Psychedelic mushroom</name>
    <name type="synonym">Stropharia cubensis</name>
    <dbReference type="NCBI Taxonomy" id="181762"/>
    <lineage>
        <taxon>Eukaryota</taxon>
        <taxon>Fungi</taxon>
        <taxon>Dikarya</taxon>
        <taxon>Basidiomycota</taxon>
        <taxon>Agaricomycotina</taxon>
        <taxon>Agaricomycetes</taxon>
        <taxon>Agaricomycetidae</taxon>
        <taxon>Agaricales</taxon>
        <taxon>Agaricineae</taxon>
        <taxon>Strophariaceae</taxon>
        <taxon>Psilocybe</taxon>
    </lineage>
</organism>
<accession>A0A8H7XMH1</accession>
<proteinExistence type="predicted"/>
<protein>
    <submittedName>
        <fullName evidence="1">Uncharacterized protein</fullName>
    </submittedName>
</protein>
<dbReference type="EMBL" id="JAFIQS010000020">
    <property type="protein sequence ID" value="KAG5162194.1"/>
    <property type="molecule type" value="Genomic_DNA"/>
</dbReference>
<reference evidence="1" key="1">
    <citation type="submission" date="2021-02" db="EMBL/GenBank/DDBJ databases">
        <title>Psilocybe cubensis genome.</title>
        <authorList>
            <person name="Mckernan K.J."/>
            <person name="Crawford S."/>
            <person name="Trippe A."/>
            <person name="Kane L.T."/>
            <person name="Mclaughlin S."/>
        </authorList>
    </citation>
    <scope>NUCLEOTIDE SEQUENCE [LARGE SCALE GENOMIC DNA]</scope>
    <source>
        <strain evidence="1">MGC-MH-2018</strain>
    </source>
</reference>
<name>A0A8H7XMH1_PSICU</name>
<dbReference type="OrthoDB" id="3053135at2759"/>